<gene>
    <name evidence="2" type="ORF">Tci_008003</name>
</gene>
<evidence type="ECO:0000313" key="2">
    <source>
        <dbReference type="EMBL" id="GEU36025.1"/>
    </source>
</evidence>
<feature type="region of interest" description="Disordered" evidence="1">
    <location>
        <begin position="273"/>
        <end position="294"/>
    </location>
</feature>
<keyword evidence="2" id="KW-0808">Transferase</keyword>
<comment type="caution">
    <text evidence="2">The sequence shown here is derived from an EMBL/GenBank/DDBJ whole genome shotgun (WGS) entry which is preliminary data.</text>
</comment>
<keyword evidence="2" id="KW-0695">RNA-directed DNA polymerase</keyword>
<feature type="region of interest" description="Disordered" evidence="1">
    <location>
        <begin position="125"/>
        <end position="155"/>
    </location>
</feature>
<feature type="compositionally biased region" description="Polar residues" evidence="1">
    <location>
        <begin position="139"/>
        <end position="155"/>
    </location>
</feature>
<reference evidence="2" key="1">
    <citation type="journal article" date="2019" name="Sci. Rep.">
        <title>Draft genome of Tanacetum cinerariifolium, the natural source of mosquito coil.</title>
        <authorList>
            <person name="Yamashiro T."/>
            <person name="Shiraishi A."/>
            <person name="Satake H."/>
            <person name="Nakayama K."/>
        </authorList>
    </citation>
    <scope>NUCLEOTIDE SEQUENCE</scope>
</reference>
<proteinExistence type="predicted"/>
<dbReference type="GO" id="GO:0003964">
    <property type="term" value="F:RNA-directed DNA polymerase activity"/>
    <property type="evidence" value="ECO:0007669"/>
    <property type="project" value="UniProtKB-KW"/>
</dbReference>
<dbReference type="EMBL" id="BKCJ010000760">
    <property type="protein sequence ID" value="GEU36025.1"/>
    <property type="molecule type" value="Genomic_DNA"/>
</dbReference>
<name>A0A6L2JJF5_TANCI</name>
<dbReference type="AlphaFoldDB" id="A0A6L2JJF5"/>
<evidence type="ECO:0000256" key="1">
    <source>
        <dbReference type="SAM" id="MobiDB-lite"/>
    </source>
</evidence>
<sequence>MTTLAEFMIIAGADNRPPMLEKSMYDSRKSRMELYIENRENERMILNSVLNGPLVWPTVDEENGTTRTKKYEELLVAEKLQVDCDLKATNIVLQGLPKDVYAIVNHHKVSREIWDRVKLPEQGTKMSLQEKESIGSLRFPSTKNQPKTSSNLRSPATIQEAGLQCNKFKEKAMLAEAQESDQILDEEQLAFLANPSIPNGQAAQITIPNTATFKTENLDAYDSDCDDVSNAKAVLMANLSNYGFDIILEKQNRIFDENRFSSIPRPKVVVQNLEESQRDDHSDNIPSKIPEPRKEYPRTYNEAMQSRNIAFWKEAIHDEIGSIMGNDILSRFTSNHSRQHWKAIIRVFKYLRGTKDYGLSYVGYPSMLEDAVWSQMKLRAGLDHVSHDVYALFDHFEDAVWSQMKLRAGLDHFEGISHAKSSKIVIAKIVLAASAYFIWQERNWRLFKKFKRSVKQVVDCIASTVRFKLLSCRFRRSKDGVHYAHLWDLLDTIFRCFYDDNHKQALGYQNLLYLKKAQRIKPTLYDGRVISSQHIASSVIDDKETLILKEVSRNKINYVELNRLSEDFGKHFVPQQELSDEQAFWLQTSHPNTDQSASSTIKIKAPKEPPKTLKDIFNAFDKDLLNEVTEVQTIFNQMETAVEQCSIDKQCFQIHKKELFLENDRLLHKIMSQDVMICVMNSTAIFEDVNLEMQSSELCVKCLDLDVERLNKQNAYNDLLKSLTT</sequence>
<organism evidence="2">
    <name type="scientific">Tanacetum cinerariifolium</name>
    <name type="common">Dalmatian daisy</name>
    <name type="synonym">Chrysanthemum cinerariifolium</name>
    <dbReference type="NCBI Taxonomy" id="118510"/>
    <lineage>
        <taxon>Eukaryota</taxon>
        <taxon>Viridiplantae</taxon>
        <taxon>Streptophyta</taxon>
        <taxon>Embryophyta</taxon>
        <taxon>Tracheophyta</taxon>
        <taxon>Spermatophyta</taxon>
        <taxon>Magnoliopsida</taxon>
        <taxon>eudicotyledons</taxon>
        <taxon>Gunneridae</taxon>
        <taxon>Pentapetalae</taxon>
        <taxon>asterids</taxon>
        <taxon>campanulids</taxon>
        <taxon>Asterales</taxon>
        <taxon>Asteraceae</taxon>
        <taxon>Asteroideae</taxon>
        <taxon>Anthemideae</taxon>
        <taxon>Anthemidinae</taxon>
        <taxon>Tanacetum</taxon>
    </lineage>
</organism>
<keyword evidence="2" id="KW-0548">Nucleotidyltransferase</keyword>
<accession>A0A6L2JJF5</accession>
<protein>
    <submittedName>
        <fullName evidence="2">Reverse transcriptase domain, reverse transcriptase zinc-binding domain protein</fullName>
    </submittedName>
</protein>